<dbReference type="SUPFAM" id="SSF56925">
    <property type="entry name" value="OMPA-like"/>
    <property type="match status" value="1"/>
</dbReference>
<evidence type="ECO:0000256" key="1">
    <source>
        <dbReference type="SAM" id="SignalP"/>
    </source>
</evidence>
<keyword evidence="3" id="KW-1185">Reference proteome</keyword>
<name>A0A4Q5LL47_9SPHI</name>
<sequence>MKKLFTIAIIMVATLTTSNLFAQAGFKLGLAAEGALPLGNLKSAYTVGGGLTIRAAYGLDETSAITLTTGAIAFLPKDFSNLGVDSKAQLNIPIKAGYKYMLSSNFYAIGEAGMSIIRSYYSDANGDLQSVSGSEFTYAPGVGVQLGGFDASVRYEAYSGASFLGLRVGFNF</sequence>
<feature type="signal peptide" evidence="1">
    <location>
        <begin position="1"/>
        <end position="24"/>
    </location>
</feature>
<comment type="caution">
    <text evidence="2">The sequence shown here is derived from an EMBL/GenBank/DDBJ whole genome shotgun (WGS) entry which is preliminary data.</text>
</comment>
<evidence type="ECO:0000313" key="2">
    <source>
        <dbReference type="EMBL" id="RYU89439.1"/>
    </source>
</evidence>
<gene>
    <name evidence="2" type="ORF">EWM62_14030</name>
</gene>
<organism evidence="2 3">
    <name type="scientific">Mucilaginibacter terrigena</name>
    <dbReference type="NCBI Taxonomy" id="2492395"/>
    <lineage>
        <taxon>Bacteria</taxon>
        <taxon>Pseudomonadati</taxon>
        <taxon>Bacteroidota</taxon>
        <taxon>Sphingobacteriia</taxon>
        <taxon>Sphingobacteriales</taxon>
        <taxon>Sphingobacteriaceae</taxon>
        <taxon>Mucilaginibacter</taxon>
    </lineage>
</organism>
<evidence type="ECO:0008006" key="4">
    <source>
        <dbReference type="Google" id="ProtNLM"/>
    </source>
</evidence>
<keyword evidence="1" id="KW-0732">Signal</keyword>
<dbReference type="EMBL" id="SEWG01000005">
    <property type="protein sequence ID" value="RYU89439.1"/>
    <property type="molecule type" value="Genomic_DNA"/>
</dbReference>
<dbReference type="RefSeq" id="WP_129877297.1">
    <property type="nucleotide sequence ID" value="NZ_SEWG01000005.1"/>
</dbReference>
<evidence type="ECO:0000313" key="3">
    <source>
        <dbReference type="Proteomes" id="UP000293331"/>
    </source>
</evidence>
<protein>
    <recommendedName>
        <fullName evidence="4">Outer membrane protein beta-barrel domain-containing protein</fullName>
    </recommendedName>
</protein>
<reference evidence="2 3" key="1">
    <citation type="submission" date="2019-02" db="EMBL/GenBank/DDBJ databases">
        <title>Bacterial novel species Mucilaginibacter sp. 17JY9-4 isolated from soil.</title>
        <authorList>
            <person name="Jung H.-Y."/>
        </authorList>
    </citation>
    <scope>NUCLEOTIDE SEQUENCE [LARGE SCALE GENOMIC DNA]</scope>
    <source>
        <strain evidence="2 3">17JY9-4</strain>
    </source>
</reference>
<feature type="chain" id="PRO_5020750199" description="Outer membrane protein beta-barrel domain-containing protein" evidence="1">
    <location>
        <begin position="25"/>
        <end position="172"/>
    </location>
</feature>
<accession>A0A4Q5LL47</accession>
<proteinExistence type="predicted"/>
<dbReference type="OrthoDB" id="657299at2"/>
<dbReference type="Proteomes" id="UP000293331">
    <property type="component" value="Unassembled WGS sequence"/>
</dbReference>
<dbReference type="AlphaFoldDB" id="A0A4Q5LL47"/>
<dbReference type="InterPro" id="IPR011250">
    <property type="entry name" value="OMP/PagP_B-barrel"/>
</dbReference>